<dbReference type="PANTHER" id="PTHR11252:SF0">
    <property type="entry name" value="POLYRIBONUCLEOTIDE NUCLEOTIDYLTRANSFERASE 1, MITOCHONDRIAL"/>
    <property type="match status" value="1"/>
</dbReference>
<keyword evidence="6" id="KW-0479">Metal-binding</keyword>
<comment type="catalytic activity">
    <reaction evidence="6">
        <text>RNA(n+1) + phosphate = RNA(n) + a ribonucleoside 5'-diphosphate</text>
        <dbReference type="Rhea" id="RHEA:22096"/>
        <dbReference type="Rhea" id="RHEA-COMP:14527"/>
        <dbReference type="Rhea" id="RHEA-COMP:17342"/>
        <dbReference type="ChEBI" id="CHEBI:43474"/>
        <dbReference type="ChEBI" id="CHEBI:57930"/>
        <dbReference type="ChEBI" id="CHEBI:140395"/>
        <dbReference type="EC" id="2.7.7.8"/>
    </reaction>
</comment>
<keyword evidence="6" id="KW-0460">Magnesium</keyword>
<feature type="binding site" evidence="6">
    <location>
        <position position="488"/>
    </location>
    <ligand>
        <name>Mg(2+)</name>
        <dbReference type="ChEBI" id="CHEBI:18420"/>
    </ligand>
</feature>
<dbReference type="InterPro" id="IPR036456">
    <property type="entry name" value="PNPase_PH_RNA-bd_sf"/>
</dbReference>
<dbReference type="InterPro" id="IPR003029">
    <property type="entry name" value="S1_domain"/>
</dbReference>
<dbReference type="Pfam" id="PF03725">
    <property type="entry name" value="RNase_PH_C"/>
    <property type="match status" value="1"/>
</dbReference>
<dbReference type="Pfam" id="PF01138">
    <property type="entry name" value="RNase_PH"/>
    <property type="match status" value="2"/>
</dbReference>
<dbReference type="NCBIfam" id="TIGR03591">
    <property type="entry name" value="polynuc_phos"/>
    <property type="match status" value="1"/>
</dbReference>
<evidence type="ECO:0000256" key="1">
    <source>
        <dbReference type="ARBA" id="ARBA00007404"/>
    </source>
</evidence>
<feature type="binding site" evidence="6">
    <location>
        <position position="494"/>
    </location>
    <ligand>
        <name>Mg(2+)</name>
        <dbReference type="ChEBI" id="CHEBI:18420"/>
    </ligand>
</feature>
<dbReference type="FunFam" id="3.30.1370.10:FF:000001">
    <property type="entry name" value="Polyribonucleotide nucleotidyltransferase"/>
    <property type="match status" value="1"/>
</dbReference>
<dbReference type="HAMAP" id="MF_01595">
    <property type="entry name" value="PNPase"/>
    <property type="match status" value="1"/>
</dbReference>
<evidence type="ECO:0000313" key="10">
    <source>
        <dbReference type="Proteomes" id="UP000231098"/>
    </source>
</evidence>
<dbReference type="Gene3D" id="3.30.1370.10">
    <property type="entry name" value="K Homology domain, type 1"/>
    <property type="match status" value="1"/>
</dbReference>
<dbReference type="PROSITE" id="PS50126">
    <property type="entry name" value="S1"/>
    <property type="match status" value="1"/>
</dbReference>
<dbReference type="GO" id="GO:0000175">
    <property type="term" value="F:3'-5'-RNA exonuclease activity"/>
    <property type="evidence" value="ECO:0007669"/>
    <property type="project" value="TreeGrafter"/>
</dbReference>
<evidence type="ECO:0000256" key="2">
    <source>
        <dbReference type="ARBA" id="ARBA00022490"/>
    </source>
</evidence>
<dbReference type="GO" id="GO:0004654">
    <property type="term" value="F:polyribonucleotide nucleotidyltransferase activity"/>
    <property type="evidence" value="ECO:0007669"/>
    <property type="project" value="UniProtKB-UniRule"/>
</dbReference>
<dbReference type="InterPro" id="IPR036612">
    <property type="entry name" value="KH_dom_type_1_sf"/>
</dbReference>
<dbReference type="CDD" id="cd02393">
    <property type="entry name" value="KH-I_PNPase"/>
    <property type="match status" value="1"/>
</dbReference>
<sequence length="753" mass="82933">MPKQKIVKKELDFGGRKLTLETGYFAMQANRAVIARYGDTMVLATVVANEPKVESDFFPLRVDFEERLYAGGFIKSSRFVKREGMPSEMSTISGRLIDHAARPLFPKDFMDEVQVIVTVLSVDKENDAEMLGLIAASAALTSSDVPFNGPFGSVRVGYKDGKYLLNPTNSDLEGADLNIIISGIRDRVLAMEAHANDVPESVIYSAVEFAVNEMKPILDMIEEFSKEVGAKKYEYVSHALDKEMLAEITKESEDTLKKMMATPLEKVDWVDAYRDLEAGVFSTFEGKYTKAKMAMALNQVEKKVLRKFVLEEGKRPDGRKLDEVRPIDIKIGVLPRTHGSALFTRGITQSLTVVTLGSTSLELLIENMYGEETKRYIHHYNGAPYSLGETAPLRSPGRREIGHGMLGENALKPMIPSKEEFPYTIRVVSEILSQNGSSSMAATCGSTLALMDAGVPIKKPVGGVAVGLITDESEEKYVILTDIAGVEDWNGFMDYKMTGTRDGVTAIQMDIKLTKGLPLAVFKDVLKQSKEGRLFILGKIEEALAGPRKSLSEYAPKIIVLKIDPKKIGEVIGAGGKIIKKIIEESGSEIDIDDDGVVCICGQDPKGLEIAKKRIETLTKEAVPGEEYEGAVTRLMDFGAFVELWPGKEGLVHVSEMAHGFVRSPRDVVKEGDTVKVKVIEIDSMGRVNLSMKALTKPTEADYKNTPSLTNHSPYNRPRRPYSNSRSGDRGGRGGGFGGSSYKRPDYQGRSYR</sequence>
<dbReference type="SUPFAM" id="SSF54211">
    <property type="entry name" value="Ribosomal protein S5 domain 2-like"/>
    <property type="match status" value="2"/>
</dbReference>
<dbReference type="CDD" id="cd11364">
    <property type="entry name" value="RNase_PH_PNPase_2"/>
    <property type="match status" value="1"/>
</dbReference>
<keyword evidence="4 6" id="KW-0548">Nucleotidyltransferase</keyword>
<name>A0A2H0XAJ1_UNCKA</name>
<dbReference type="InterPro" id="IPR004088">
    <property type="entry name" value="KH_dom_type_1"/>
</dbReference>
<dbReference type="InterPro" id="IPR015848">
    <property type="entry name" value="PNPase_PH_RNA-bd_bac/org-type"/>
</dbReference>
<dbReference type="InterPro" id="IPR020568">
    <property type="entry name" value="Ribosomal_Su5_D2-typ_SF"/>
</dbReference>
<reference evidence="10" key="1">
    <citation type="submission" date="2017-09" db="EMBL/GenBank/DDBJ databases">
        <title>Depth-based differentiation of microbial function through sediment-hosted aquifers and enrichment of novel symbionts in the deep terrestrial subsurface.</title>
        <authorList>
            <person name="Probst A.J."/>
            <person name="Ladd B."/>
            <person name="Jarett J.K."/>
            <person name="Geller-Mcgrath D.E."/>
            <person name="Sieber C.M.K."/>
            <person name="Emerson J.B."/>
            <person name="Anantharaman K."/>
            <person name="Thomas B.C."/>
            <person name="Malmstrom R."/>
            <person name="Stieglmeier M."/>
            <person name="Klingl A."/>
            <person name="Woyke T."/>
            <person name="Ryan C.M."/>
            <person name="Banfield J.F."/>
        </authorList>
    </citation>
    <scope>NUCLEOTIDE SEQUENCE [LARGE SCALE GENOMIC DNA]</scope>
</reference>
<comment type="function">
    <text evidence="6">Involved in mRNA degradation. Catalyzes the phosphorolysis of single-stranded polyribonucleotides processively in the 3'- to 5'-direction.</text>
</comment>
<dbReference type="Gene3D" id="2.40.50.140">
    <property type="entry name" value="Nucleic acid-binding proteins"/>
    <property type="match status" value="1"/>
</dbReference>
<dbReference type="SUPFAM" id="SSF55666">
    <property type="entry name" value="Ribonuclease PH domain 2-like"/>
    <property type="match status" value="2"/>
</dbReference>
<dbReference type="GO" id="GO:0003723">
    <property type="term" value="F:RNA binding"/>
    <property type="evidence" value="ECO:0007669"/>
    <property type="project" value="UniProtKB-UniRule"/>
</dbReference>
<organism evidence="9 10">
    <name type="scientific">candidate division WWE3 bacterium CG08_land_8_20_14_0_20_41_15</name>
    <dbReference type="NCBI Taxonomy" id="1975086"/>
    <lineage>
        <taxon>Bacteria</taxon>
        <taxon>Katanobacteria</taxon>
    </lineage>
</organism>
<dbReference type="GO" id="GO:0006402">
    <property type="term" value="P:mRNA catabolic process"/>
    <property type="evidence" value="ECO:0007669"/>
    <property type="project" value="UniProtKB-UniRule"/>
</dbReference>
<dbReference type="SUPFAM" id="SSF50249">
    <property type="entry name" value="Nucleic acid-binding proteins"/>
    <property type="match status" value="1"/>
</dbReference>
<evidence type="ECO:0000256" key="5">
    <source>
        <dbReference type="ARBA" id="ARBA00022884"/>
    </source>
</evidence>
<evidence type="ECO:0000256" key="3">
    <source>
        <dbReference type="ARBA" id="ARBA00022679"/>
    </source>
</evidence>
<dbReference type="Gene3D" id="3.30.230.70">
    <property type="entry name" value="GHMP Kinase, N-terminal domain"/>
    <property type="match status" value="2"/>
</dbReference>
<dbReference type="FunFam" id="2.40.50.140:FF:000189">
    <property type="entry name" value="Polyribonucleotide nucleotidyltransferase, putative"/>
    <property type="match status" value="1"/>
</dbReference>
<feature type="compositionally biased region" description="Low complexity" evidence="7">
    <location>
        <begin position="713"/>
        <end position="726"/>
    </location>
</feature>
<comment type="similarity">
    <text evidence="1 6">Belongs to the polyribonucleotide nucleotidyltransferase family.</text>
</comment>
<evidence type="ECO:0000313" key="9">
    <source>
        <dbReference type="EMBL" id="PIS21855.1"/>
    </source>
</evidence>
<dbReference type="PIRSF" id="PIRSF005499">
    <property type="entry name" value="PNPase"/>
    <property type="match status" value="1"/>
</dbReference>
<evidence type="ECO:0000259" key="8">
    <source>
        <dbReference type="PROSITE" id="PS50126"/>
    </source>
</evidence>
<dbReference type="GO" id="GO:0005829">
    <property type="term" value="C:cytosol"/>
    <property type="evidence" value="ECO:0007669"/>
    <property type="project" value="TreeGrafter"/>
</dbReference>
<dbReference type="SUPFAM" id="SSF46915">
    <property type="entry name" value="Polynucleotide phosphorylase/guanosine pentaphosphate synthase (PNPase/GPSI), domain 3"/>
    <property type="match status" value="1"/>
</dbReference>
<dbReference type="InterPro" id="IPR012340">
    <property type="entry name" value="NA-bd_OB-fold"/>
</dbReference>
<dbReference type="CDD" id="cd04472">
    <property type="entry name" value="S1_PNPase"/>
    <property type="match status" value="1"/>
</dbReference>
<keyword evidence="5 6" id="KW-0694">RNA-binding</keyword>
<evidence type="ECO:0000256" key="6">
    <source>
        <dbReference type="HAMAP-Rule" id="MF_01595"/>
    </source>
</evidence>
<accession>A0A2H0XAJ1</accession>
<comment type="subcellular location">
    <subcellularLocation>
        <location evidence="6">Cytoplasm</location>
    </subcellularLocation>
</comment>
<protein>
    <recommendedName>
        <fullName evidence="6">Polyribonucleotide nucleotidyltransferase</fullName>
        <ecNumber evidence="6">2.7.7.8</ecNumber>
    </recommendedName>
    <alternativeName>
        <fullName evidence="6">Polynucleotide phosphorylase</fullName>
        <shortName evidence="6">PNPase</shortName>
    </alternativeName>
</protein>
<feature type="domain" description="S1 motif" evidence="8">
    <location>
        <begin position="625"/>
        <end position="693"/>
    </location>
</feature>
<dbReference type="EMBL" id="PEYV01000011">
    <property type="protein sequence ID" value="PIS21855.1"/>
    <property type="molecule type" value="Genomic_DNA"/>
</dbReference>
<dbReference type="PANTHER" id="PTHR11252">
    <property type="entry name" value="POLYRIBONUCLEOTIDE NUCLEOTIDYLTRANSFERASE"/>
    <property type="match status" value="1"/>
</dbReference>
<keyword evidence="2 6" id="KW-0963">Cytoplasm</keyword>
<dbReference type="InterPro" id="IPR027408">
    <property type="entry name" value="PNPase/RNase_PH_dom_sf"/>
</dbReference>
<keyword evidence="3 6" id="KW-0808">Transferase</keyword>
<dbReference type="GO" id="GO:0006396">
    <property type="term" value="P:RNA processing"/>
    <property type="evidence" value="ECO:0007669"/>
    <property type="project" value="InterPro"/>
</dbReference>
<dbReference type="SUPFAM" id="SSF54791">
    <property type="entry name" value="Eukaryotic type KH-domain (KH-domain type I)"/>
    <property type="match status" value="1"/>
</dbReference>
<dbReference type="Proteomes" id="UP000231098">
    <property type="component" value="Unassembled WGS sequence"/>
</dbReference>
<dbReference type="PROSITE" id="PS50084">
    <property type="entry name" value="KH_TYPE_1"/>
    <property type="match status" value="1"/>
</dbReference>
<dbReference type="Pfam" id="PF00575">
    <property type="entry name" value="S1"/>
    <property type="match status" value="1"/>
</dbReference>
<dbReference type="InterPro" id="IPR012162">
    <property type="entry name" value="PNPase"/>
</dbReference>
<dbReference type="FunFam" id="3.30.230.70:FF:000001">
    <property type="entry name" value="Polyribonucleotide nucleotidyltransferase"/>
    <property type="match status" value="1"/>
</dbReference>
<proteinExistence type="inferred from homology"/>
<dbReference type="InterPro" id="IPR001247">
    <property type="entry name" value="ExoRNase_PH_dom1"/>
</dbReference>
<dbReference type="SMART" id="SM00316">
    <property type="entry name" value="S1"/>
    <property type="match status" value="1"/>
</dbReference>
<dbReference type="Pfam" id="PF00013">
    <property type="entry name" value="KH_1"/>
    <property type="match status" value="1"/>
</dbReference>
<dbReference type="GO" id="GO:0000287">
    <property type="term" value="F:magnesium ion binding"/>
    <property type="evidence" value="ECO:0007669"/>
    <property type="project" value="UniProtKB-UniRule"/>
</dbReference>
<dbReference type="InterPro" id="IPR015847">
    <property type="entry name" value="ExoRNase_PH_dom2"/>
</dbReference>
<evidence type="ECO:0000256" key="7">
    <source>
        <dbReference type="SAM" id="MobiDB-lite"/>
    </source>
</evidence>
<comment type="caution">
    <text evidence="9">The sequence shown here is derived from an EMBL/GenBank/DDBJ whole genome shotgun (WGS) entry which is preliminary data.</text>
</comment>
<feature type="region of interest" description="Disordered" evidence="7">
    <location>
        <begin position="699"/>
        <end position="753"/>
    </location>
</feature>
<dbReference type="EC" id="2.7.7.8" evidence="6"/>
<evidence type="ECO:0000256" key="4">
    <source>
        <dbReference type="ARBA" id="ARBA00022695"/>
    </source>
</evidence>
<dbReference type="InterPro" id="IPR004087">
    <property type="entry name" value="KH_dom"/>
</dbReference>
<dbReference type="Pfam" id="PF03726">
    <property type="entry name" value="PNPase"/>
    <property type="match status" value="1"/>
</dbReference>
<dbReference type="AlphaFoldDB" id="A0A2H0XAJ1"/>
<gene>
    <name evidence="6" type="primary">pnp</name>
    <name evidence="9" type="ORF">COT51_00565</name>
</gene>
<dbReference type="InterPro" id="IPR036345">
    <property type="entry name" value="ExoRNase_PH_dom2_sf"/>
</dbReference>
<comment type="cofactor">
    <cofactor evidence="6">
        <name>Mg(2+)</name>
        <dbReference type="ChEBI" id="CHEBI:18420"/>
    </cofactor>
</comment>
<dbReference type="NCBIfam" id="NF008805">
    <property type="entry name" value="PRK11824.1"/>
    <property type="match status" value="1"/>
</dbReference>
<dbReference type="SMART" id="SM00322">
    <property type="entry name" value="KH"/>
    <property type="match status" value="1"/>
</dbReference>